<dbReference type="RefSeq" id="WP_132144011.1">
    <property type="nucleotide sequence ID" value="NZ_SMCS01000004.1"/>
</dbReference>
<dbReference type="PANTHER" id="PTHR33420:SF3">
    <property type="entry name" value="FIMBRIAL SUBUNIT ELFA"/>
    <property type="match status" value="1"/>
</dbReference>
<dbReference type="InterPro" id="IPR008966">
    <property type="entry name" value="Adhesion_dom_sf"/>
</dbReference>
<dbReference type="SUPFAM" id="SSF49401">
    <property type="entry name" value="Bacterial adhesins"/>
    <property type="match status" value="1"/>
</dbReference>
<keyword evidence="4" id="KW-0281">Fimbrium</keyword>
<dbReference type="Gene3D" id="2.60.40.1090">
    <property type="entry name" value="Fimbrial-type adhesion domain"/>
    <property type="match status" value="1"/>
</dbReference>
<dbReference type="InterPro" id="IPR050263">
    <property type="entry name" value="Bact_Fimbrial_Adh_Pro"/>
</dbReference>
<feature type="signal peptide" evidence="5">
    <location>
        <begin position="1"/>
        <end position="22"/>
    </location>
</feature>
<gene>
    <name evidence="7" type="ORF">EC912_10465</name>
</gene>
<comment type="caution">
    <text evidence="7">The sequence shown here is derived from an EMBL/GenBank/DDBJ whole genome shotgun (WGS) entry which is preliminary data.</text>
</comment>
<dbReference type="Proteomes" id="UP000295645">
    <property type="component" value="Unassembled WGS sequence"/>
</dbReference>
<evidence type="ECO:0000259" key="6">
    <source>
        <dbReference type="Pfam" id="PF00419"/>
    </source>
</evidence>
<protein>
    <submittedName>
        <fullName evidence="7">Type 1 fimbria pilin</fullName>
    </submittedName>
</protein>
<dbReference type="GO" id="GO:0043709">
    <property type="term" value="P:cell adhesion involved in single-species biofilm formation"/>
    <property type="evidence" value="ECO:0007669"/>
    <property type="project" value="TreeGrafter"/>
</dbReference>
<dbReference type="OrthoDB" id="5957278at2"/>
<evidence type="ECO:0000256" key="3">
    <source>
        <dbReference type="ARBA" id="ARBA00022729"/>
    </source>
</evidence>
<dbReference type="AlphaFoldDB" id="A0A4R3YNH0"/>
<dbReference type="PANTHER" id="PTHR33420">
    <property type="entry name" value="FIMBRIAL SUBUNIT ELFA-RELATED"/>
    <property type="match status" value="1"/>
</dbReference>
<feature type="chain" id="PRO_5020777379" evidence="5">
    <location>
        <begin position="23"/>
        <end position="172"/>
    </location>
</feature>
<evidence type="ECO:0000256" key="4">
    <source>
        <dbReference type="ARBA" id="ARBA00023263"/>
    </source>
</evidence>
<dbReference type="EMBL" id="SMCS01000004">
    <property type="protein sequence ID" value="TCV93871.1"/>
    <property type="molecule type" value="Genomic_DNA"/>
</dbReference>
<evidence type="ECO:0000313" key="7">
    <source>
        <dbReference type="EMBL" id="TCV93871.1"/>
    </source>
</evidence>
<proteinExistence type="inferred from homology"/>
<accession>A0A4R3YNH0</accession>
<evidence type="ECO:0000256" key="5">
    <source>
        <dbReference type="SAM" id="SignalP"/>
    </source>
</evidence>
<sequence>MKIVALRLALSVLPMGASSLHAARADRIDARVQGRLTGSCGFDQSRDVRFELGDVSALSLPEVGDVGSWVAGDIVTTGCFAVEKILMTFNAPSAATDGHPELFFASGGSKGVAIELQTQDGQAILPNDTNAPLIWMPASQGNRFGLRVRYRRIGALGVGDANACIVVFIDFA</sequence>
<evidence type="ECO:0000256" key="1">
    <source>
        <dbReference type="ARBA" id="ARBA00004561"/>
    </source>
</evidence>
<feature type="domain" description="Fimbrial-type adhesion" evidence="6">
    <location>
        <begin position="36"/>
        <end position="169"/>
    </location>
</feature>
<dbReference type="GO" id="GO:0009289">
    <property type="term" value="C:pilus"/>
    <property type="evidence" value="ECO:0007669"/>
    <property type="project" value="UniProtKB-SubCell"/>
</dbReference>
<comment type="subcellular location">
    <subcellularLocation>
        <location evidence="1">Fimbrium</location>
    </subcellularLocation>
</comment>
<keyword evidence="3 5" id="KW-0732">Signal</keyword>
<dbReference type="Pfam" id="PF00419">
    <property type="entry name" value="Fimbrial"/>
    <property type="match status" value="1"/>
</dbReference>
<evidence type="ECO:0000256" key="2">
    <source>
        <dbReference type="ARBA" id="ARBA00006671"/>
    </source>
</evidence>
<dbReference type="InterPro" id="IPR000259">
    <property type="entry name" value="Adhesion_dom_fimbrial"/>
</dbReference>
<organism evidence="7 8">
    <name type="scientific">Luteibacter rhizovicinus</name>
    <dbReference type="NCBI Taxonomy" id="242606"/>
    <lineage>
        <taxon>Bacteria</taxon>
        <taxon>Pseudomonadati</taxon>
        <taxon>Pseudomonadota</taxon>
        <taxon>Gammaproteobacteria</taxon>
        <taxon>Lysobacterales</taxon>
        <taxon>Rhodanobacteraceae</taxon>
        <taxon>Luteibacter</taxon>
    </lineage>
</organism>
<name>A0A4R3YNH0_9GAMM</name>
<evidence type="ECO:0000313" key="8">
    <source>
        <dbReference type="Proteomes" id="UP000295645"/>
    </source>
</evidence>
<keyword evidence="8" id="KW-1185">Reference proteome</keyword>
<reference evidence="7 8" key="1">
    <citation type="submission" date="2019-03" db="EMBL/GenBank/DDBJ databases">
        <title>Above-ground endophytic microbial communities from plants in different locations in the United States.</title>
        <authorList>
            <person name="Frank C."/>
        </authorList>
    </citation>
    <scope>NUCLEOTIDE SEQUENCE [LARGE SCALE GENOMIC DNA]</scope>
    <source>
        <strain evidence="7 8">LP_13_YM</strain>
    </source>
</reference>
<comment type="similarity">
    <text evidence="2">Belongs to the fimbrial protein family.</text>
</comment>
<dbReference type="InterPro" id="IPR036937">
    <property type="entry name" value="Adhesion_dom_fimbrial_sf"/>
</dbReference>